<evidence type="ECO:0000313" key="2">
    <source>
        <dbReference type="EMBL" id="RUO57793.1"/>
    </source>
</evidence>
<evidence type="ECO:0008006" key="4">
    <source>
        <dbReference type="Google" id="ProtNLM"/>
    </source>
</evidence>
<dbReference type="AlphaFoldDB" id="A0A432YA34"/>
<name>A0A432YA34_9GAMM</name>
<dbReference type="NCBIfam" id="TIGR04219">
    <property type="entry name" value="OMP_w_GlyGly"/>
    <property type="match status" value="1"/>
</dbReference>
<feature type="chain" id="PRO_5019294708" description="TIGR04219 family outer membrane beta-barrel protein" evidence="1">
    <location>
        <begin position="26"/>
        <end position="253"/>
    </location>
</feature>
<keyword evidence="3" id="KW-1185">Reference proteome</keyword>
<feature type="signal peptide" evidence="1">
    <location>
        <begin position="1"/>
        <end position="25"/>
    </location>
</feature>
<dbReference type="EMBL" id="PIPY01000014">
    <property type="protein sequence ID" value="RUO57793.1"/>
    <property type="molecule type" value="Genomic_DNA"/>
</dbReference>
<proteinExistence type="predicted"/>
<reference evidence="3" key="1">
    <citation type="journal article" date="2018" name="Front. Microbiol.">
        <title>Genome-Based Analysis Reveals the Taxonomy and Diversity of the Family Idiomarinaceae.</title>
        <authorList>
            <person name="Liu Y."/>
            <person name="Lai Q."/>
            <person name="Shao Z."/>
        </authorList>
    </citation>
    <scope>NUCLEOTIDE SEQUENCE [LARGE SCALE GENOMIC DNA]</scope>
    <source>
        <strain evidence="3">CVS-6</strain>
    </source>
</reference>
<evidence type="ECO:0000313" key="3">
    <source>
        <dbReference type="Proteomes" id="UP000288259"/>
    </source>
</evidence>
<keyword evidence="1" id="KW-0732">Signal</keyword>
<accession>A0A432YA34</accession>
<gene>
    <name evidence="2" type="ORF">CWI71_11450</name>
</gene>
<sequence length="253" mass="28139">MQMKAQCLRAAAALGCILLAPTAAADTVFGVYAGAQVWQTDVSGGFGSDASLENFHFDDEQQQSAYLAFEHPIPLFPNVKVRHNDLITNGSQLLDQQFSFFGTDFAANSRVNYTADLSHTDYTFYYELFDNDLLTFDLGVTAKRVDGSVEVRGEQTLQGTTTDGWVPTLYSQLRVGIPATPITFYGVANAVSIEDSKLEDYEFGVEYRPVENLAVDVNLQLGYRVFTIELDDLDNVYTNLEYKGPYLGIELHF</sequence>
<comment type="caution">
    <text evidence="2">The sequence shown here is derived from an EMBL/GenBank/DDBJ whole genome shotgun (WGS) entry which is preliminary data.</text>
</comment>
<dbReference type="Proteomes" id="UP000288259">
    <property type="component" value="Unassembled WGS sequence"/>
</dbReference>
<organism evidence="2 3">
    <name type="scientific">Pseudidiomarina insulisalsae</name>
    <dbReference type="NCBI Taxonomy" id="575789"/>
    <lineage>
        <taxon>Bacteria</taxon>
        <taxon>Pseudomonadati</taxon>
        <taxon>Pseudomonadota</taxon>
        <taxon>Gammaproteobacteria</taxon>
        <taxon>Alteromonadales</taxon>
        <taxon>Idiomarinaceae</taxon>
        <taxon>Pseudidiomarina</taxon>
    </lineage>
</organism>
<dbReference type="InterPro" id="IPR026387">
    <property type="entry name" value="OMP_w_GlyGly"/>
</dbReference>
<protein>
    <recommendedName>
        <fullName evidence="4">TIGR04219 family outer membrane beta-barrel protein</fullName>
    </recommendedName>
</protein>
<evidence type="ECO:0000256" key="1">
    <source>
        <dbReference type="SAM" id="SignalP"/>
    </source>
</evidence>